<accession>A0A7J6KPK2</accession>
<evidence type="ECO:0000256" key="1">
    <source>
        <dbReference type="SAM" id="MobiDB-lite"/>
    </source>
</evidence>
<name>A0A7J6KPK2_PERCH</name>
<protein>
    <submittedName>
        <fullName evidence="2">Uncharacterized protein</fullName>
    </submittedName>
</protein>
<proteinExistence type="predicted"/>
<evidence type="ECO:0000313" key="2">
    <source>
        <dbReference type="EMBL" id="KAF4649215.1"/>
    </source>
</evidence>
<dbReference type="EMBL" id="JAAPAO010001621">
    <property type="protein sequence ID" value="KAF4649215.1"/>
    <property type="molecule type" value="Genomic_DNA"/>
</dbReference>
<feature type="region of interest" description="Disordered" evidence="1">
    <location>
        <begin position="1"/>
        <end position="22"/>
    </location>
</feature>
<feature type="region of interest" description="Disordered" evidence="1">
    <location>
        <begin position="526"/>
        <end position="546"/>
    </location>
</feature>
<feature type="compositionally biased region" description="Basic and acidic residues" evidence="1">
    <location>
        <begin position="8"/>
        <end position="19"/>
    </location>
</feature>
<sequence length="641" mass="70924">MATPSELLRNELSDGDHQQRQTAGLMAVQAAQVEGPRQRRQSCVESAEAFNSPGSLASELRKTRVHAGRIRGQIKRVEEQVNNIIVITEEDEALVAELGEREEQLQQALEEAGAYVFALELRRDELNERQSRDIARSRLSGVARSVTSERYQVNGCIEDNHRSSLGGQLSPRAVLLRTQQGSTHRSVTVQRQARELNDGFLQMTPSPLGSGPILPERSISHGVQRFDLTSGTQVRTTHTESLTAPGVSYVQTGTFPETDLIDLHPGDSASMVGRDATRQAPQQYVSVRSCPVQAPSVPRKPFCDAGTVGKLTIGALKDVFRVTAHIKRVESILAEANAGRFIDGQFLPHGHLVNACREKLLGTLSGVPECHDEADKACDIDGSTWFTVTKTLRDKFARRTVLSGELDQRLKKLKFTSPKEADSFAKDAIAIGDLYRVVFPDDRAQELHLVRRVVSCLPKDIATGVIRRCRQRTGAESDQDWETSVPFHSPTCSSRDTLVEYILAECRLSEEVGSLLSQRPSGQDTVRIIQGNDGRNHKDKMRGDRGESLSSFASKFSVVYGVTGRGCRNESNVTSLMNADGVIPRFNKQGMKYFFFGFKDKTTGMLESKHFPRISSAAGSSSSSRNLVQILLRLHRRRETN</sequence>
<organism evidence="2 3">
    <name type="scientific">Perkinsus chesapeaki</name>
    <name type="common">Clam parasite</name>
    <name type="synonym">Perkinsus andrewsi</name>
    <dbReference type="NCBI Taxonomy" id="330153"/>
    <lineage>
        <taxon>Eukaryota</taxon>
        <taxon>Sar</taxon>
        <taxon>Alveolata</taxon>
        <taxon>Perkinsozoa</taxon>
        <taxon>Perkinsea</taxon>
        <taxon>Perkinsida</taxon>
        <taxon>Perkinsidae</taxon>
        <taxon>Perkinsus</taxon>
    </lineage>
</organism>
<comment type="caution">
    <text evidence="2">The sequence shown here is derived from an EMBL/GenBank/DDBJ whole genome shotgun (WGS) entry which is preliminary data.</text>
</comment>
<gene>
    <name evidence="2" type="ORF">FOL47_002326</name>
</gene>
<reference evidence="2 3" key="1">
    <citation type="submission" date="2020-04" db="EMBL/GenBank/DDBJ databases">
        <title>Perkinsus chesapeaki whole genome sequence.</title>
        <authorList>
            <person name="Bogema D.R."/>
        </authorList>
    </citation>
    <scope>NUCLEOTIDE SEQUENCE [LARGE SCALE GENOMIC DNA]</scope>
    <source>
        <strain evidence="2">ATCC PRA-425</strain>
    </source>
</reference>
<keyword evidence="3" id="KW-1185">Reference proteome</keyword>
<evidence type="ECO:0000313" key="3">
    <source>
        <dbReference type="Proteomes" id="UP000591131"/>
    </source>
</evidence>
<dbReference type="Proteomes" id="UP000591131">
    <property type="component" value="Unassembled WGS sequence"/>
</dbReference>
<dbReference type="AlphaFoldDB" id="A0A7J6KPK2"/>
<dbReference type="OrthoDB" id="469213at2759"/>